<accession>A0A171KN09</accession>
<name>A0A171KN09_9BURK</name>
<keyword evidence="2" id="KW-1185">Reference proteome</keyword>
<dbReference type="PANTHER" id="PTHR35586:SF1">
    <property type="entry name" value="SLL1691 PROTEIN"/>
    <property type="match status" value="1"/>
</dbReference>
<organism evidence="1 2">
    <name type="scientific">Kerstersia gyiorum</name>
    <dbReference type="NCBI Taxonomy" id="206506"/>
    <lineage>
        <taxon>Bacteria</taxon>
        <taxon>Pseudomonadati</taxon>
        <taxon>Pseudomonadota</taxon>
        <taxon>Betaproteobacteria</taxon>
        <taxon>Burkholderiales</taxon>
        <taxon>Alcaligenaceae</taxon>
        <taxon>Kerstersia</taxon>
    </lineage>
</organism>
<dbReference type="AlphaFoldDB" id="A0A171KN09"/>
<feature type="non-terminal residue" evidence="1">
    <location>
        <position position="265"/>
    </location>
</feature>
<gene>
    <name evidence="1" type="ORF">AAV32_17400</name>
</gene>
<comment type="caution">
    <text evidence="1">The sequence shown here is derived from an EMBL/GenBank/DDBJ whole genome shotgun (WGS) entry which is preliminary data.</text>
</comment>
<feature type="non-terminal residue" evidence="1">
    <location>
        <position position="1"/>
    </location>
</feature>
<dbReference type="PANTHER" id="PTHR35586">
    <property type="entry name" value="SLL1691 PROTEIN"/>
    <property type="match status" value="1"/>
</dbReference>
<dbReference type="EMBL" id="LBNE01000025">
    <property type="protein sequence ID" value="KKO70276.1"/>
    <property type="molecule type" value="Genomic_DNA"/>
</dbReference>
<reference evidence="1 2" key="1">
    <citation type="submission" date="2015-04" db="EMBL/GenBank/DDBJ databases">
        <title>Genome sequence of Kerstersia gyiorum CG1.</title>
        <authorList>
            <person name="Greninger A.L."/>
            <person name="Kozyreva V."/>
            <person name="Chaturvedi V."/>
        </authorList>
    </citation>
    <scope>NUCLEOTIDE SEQUENCE [LARGE SCALE GENOMIC DNA]</scope>
    <source>
        <strain evidence="1 2">CG1</strain>
    </source>
</reference>
<dbReference type="RefSeq" id="WP_068375543.1">
    <property type="nucleotide sequence ID" value="NZ_LBNE01000025.1"/>
</dbReference>
<dbReference type="Proteomes" id="UP000078084">
    <property type="component" value="Unassembled WGS sequence"/>
</dbReference>
<sequence>WLHAPSALDDYGAAGAADANSPTDADGHWKDALEALLEPCIAFFWPSLHADIDWNHPPAFLDKELRALAPGRRRNRRYLDKLARVQLKGGAQALMLLHLEIQQRLGSRFARRMYGYFARLQEVFPDETILQFAIVTRSASQGSVLHYHYAPKGQDFLSLSYRVPVVHLLDWAGREEELRRQAPANPFAIIVLAELAAARRSTPQARLEDKKQLVRSLYQYGWQARRIRQLFLFIDGILALPASLDEAFWQSLASFEKERNMAYIS</sequence>
<dbReference type="STRING" id="206506.AAV32_17400"/>
<evidence type="ECO:0000313" key="2">
    <source>
        <dbReference type="Proteomes" id="UP000078084"/>
    </source>
</evidence>
<proteinExistence type="predicted"/>
<protein>
    <submittedName>
        <fullName evidence="1">Uncharacterized protein</fullName>
    </submittedName>
</protein>
<evidence type="ECO:0000313" key="1">
    <source>
        <dbReference type="EMBL" id="KKO70276.1"/>
    </source>
</evidence>